<reference evidence="3" key="2">
    <citation type="journal article" date="2012" name="Nat. Genet.">
        <title>Lifestyle transitions in plant pathogenic Colletotrichum fungi deciphered by genome and transcriptome analyses.</title>
        <authorList>
            <person name="O'Connell R.J."/>
            <person name="Thon M.R."/>
            <person name="Hacquard S."/>
            <person name="Amyotte S.G."/>
            <person name="Kleemann J."/>
            <person name="Torres M.F."/>
            <person name="Damm U."/>
            <person name="Buiate E.A."/>
            <person name="Epstein L."/>
            <person name="Alkan N."/>
            <person name="Altmueller J."/>
            <person name="Alvarado-Balderrama L."/>
            <person name="Bauser C.A."/>
            <person name="Becker C."/>
            <person name="Birren B.W."/>
            <person name="Chen Z."/>
            <person name="Choi J."/>
            <person name="Crouch J.A."/>
            <person name="Duvick J.P."/>
            <person name="Farman M.A."/>
            <person name="Gan P."/>
            <person name="Heiman D."/>
            <person name="Henrissat B."/>
            <person name="Howard R.J."/>
            <person name="Kabbage M."/>
            <person name="Koch C."/>
            <person name="Kracher B."/>
            <person name="Kubo Y."/>
            <person name="Law A.D."/>
            <person name="Lebrun M.-H."/>
            <person name="Lee Y.-H."/>
            <person name="Miyara I."/>
            <person name="Moore N."/>
            <person name="Neumann U."/>
            <person name="Nordstroem K."/>
            <person name="Panaccione D.G."/>
            <person name="Panstruga R."/>
            <person name="Place M."/>
            <person name="Proctor R.H."/>
            <person name="Prusky D."/>
            <person name="Rech G."/>
            <person name="Reinhardt R."/>
            <person name="Rollins J.A."/>
            <person name="Rounsley S."/>
            <person name="Schardl C.L."/>
            <person name="Schwartz D.C."/>
            <person name="Shenoy N."/>
            <person name="Shirasu K."/>
            <person name="Sikhakolli U.R."/>
            <person name="Stueber K."/>
            <person name="Sukno S.A."/>
            <person name="Sweigard J.A."/>
            <person name="Takano Y."/>
            <person name="Takahara H."/>
            <person name="Trail F."/>
            <person name="van der Does H.C."/>
            <person name="Voll L.M."/>
            <person name="Will I."/>
            <person name="Young S."/>
            <person name="Zeng Q."/>
            <person name="Zhang J."/>
            <person name="Zhou S."/>
            <person name="Dickman M.B."/>
            <person name="Schulze-Lefert P."/>
            <person name="Ver Loren van Themaat E."/>
            <person name="Ma L.-J."/>
            <person name="Vaillancourt L.J."/>
        </authorList>
    </citation>
    <scope>NUCLEOTIDE SEQUENCE [LARGE SCALE GENOMIC DNA]</scope>
    <source>
        <strain evidence="3">IMI 349063</strain>
    </source>
</reference>
<evidence type="ECO:0000313" key="1">
    <source>
        <dbReference type="EMBL" id="CCF34084.1"/>
    </source>
</evidence>
<accession>H1VXP3</accession>
<dbReference type="Proteomes" id="UP000007174">
    <property type="component" value="Unassembled WGS sequence"/>
</dbReference>
<dbReference type="EMBL" id="CACQ02001006">
    <property type="protein sequence ID" value="CCF34084.1"/>
    <property type="molecule type" value="Genomic_DNA"/>
</dbReference>
<name>H1VXP3_COLHI</name>
<evidence type="ECO:0000313" key="2">
    <source>
        <dbReference type="EMBL" id="CCF45005.1"/>
    </source>
</evidence>
<dbReference type="EMBL" id="CACQ02007357">
    <property type="protein sequence ID" value="CCF45005.1"/>
    <property type="molecule type" value="Genomic_DNA"/>
</dbReference>
<dbReference type="AlphaFoldDB" id="H1VXP3"/>
<gene>
    <name evidence="2" type="ORF">CH063_03479</name>
    <name evidence="1" type="ORF">CH063_06154</name>
</gene>
<organism evidence="2 3">
    <name type="scientific">Colletotrichum higginsianum (strain IMI 349063)</name>
    <name type="common">Crucifer anthracnose fungus</name>
    <dbReference type="NCBI Taxonomy" id="759273"/>
    <lineage>
        <taxon>Eukaryota</taxon>
        <taxon>Fungi</taxon>
        <taxon>Dikarya</taxon>
        <taxon>Ascomycota</taxon>
        <taxon>Pezizomycotina</taxon>
        <taxon>Sordariomycetes</taxon>
        <taxon>Hypocreomycetidae</taxon>
        <taxon>Glomerellales</taxon>
        <taxon>Glomerellaceae</taxon>
        <taxon>Colletotrichum</taxon>
        <taxon>Colletotrichum destructivum species complex</taxon>
    </lineage>
</organism>
<reference evidence="2" key="1">
    <citation type="submission" date="2011-12" db="EMBL/GenBank/DDBJ databases">
        <title>The genome sequence of Colletotrichum higginsianum IMI 34906.</title>
        <authorList>
            <person name="Ma L.-J."/>
            <person name="O'Connell R."/>
            <person name="van Themaat E.V.L."/>
            <person name="Stueber K."/>
            <person name="Young S.K."/>
            <person name="Zeng Q."/>
            <person name="Gargeya S."/>
            <person name="Fitzgerald M."/>
            <person name="Haas B."/>
            <person name="Abouelleil A."/>
            <person name="Alvarado L."/>
            <person name="Arachchi H.M."/>
            <person name="Berlin A."/>
            <person name="Chapman S.B."/>
            <person name="Gearin G."/>
            <person name="Goldberg J."/>
            <person name="Griggs A."/>
            <person name="Gujja S."/>
            <person name="Hansen M."/>
            <person name="Heiman D."/>
            <person name="Howarth C."/>
            <person name="Larimer J."/>
            <person name="Lui A."/>
            <person name="MacDonald P.J.P."/>
            <person name="McCowen C."/>
            <person name="Montmayeur A."/>
            <person name="Murphy C."/>
            <person name="Neiman D."/>
            <person name="Pearson M."/>
            <person name="Priest M."/>
            <person name="Roberts A."/>
            <person name="Saif S."/>
            <person name="Shea T."/>
            <person name="Sisk P."/>
            <person name="Stolte C."/>
            <person name="Sykes S."/>
            <person name="Wortman J."/>
            <person name="Nusbaum C."/>
            <person name="Birren B."/>
        </authorList>
    </citation>
    <scope>NUCLEOTIDE SEQUENCE</scope>
    <source>
        <strain evidence="2">IMI 349063</strain>
    </source>
</reference>
<dbReference type="HOGENOM" id="CLU_2831068_0_0_1"/>
<evidence type="ECO:0000313" key="3">
    <source>
        <dbReference type="Proteomes" id="UP000007174"/>
    </source>
</evidence>
<proteinExistence type="predicted"/>
<dbReference type="VEuPathDB" id="FungiDB:CH63R_05717"/>
<protein>
    <submittedName>
        <fullName evidence="2">Uncharacterized protein</fullName>
    </submittedName>
</protein>
<sequence>MLGGASLHRPNPPRIRRVAHTTMPSYPAKGLLNLLVRILQHVRSHLHLTYTHLTPTIWKAWVSQDY</sequence>